<dbReference type="Pfam" id="PF03403">
    <property type="entry name" value="PAF-AH_p_II"/>
    <property type="match status" value="1"/>
</dbReference>
<name>A0A2R4BP64_THAAR</name>
<keyword evidence="1" id="KW-0418">Kinase</keyword>
<dbReference type="GO" id="GO:0016301">
    <property type="term" value="F:kinase activity"/>
    <property type="evidence" value="ECO:0007669"/>
    <property type="project" value="UniProtKB-KW"/>
</dbReference>
<keyword evidence="1" id="KW-0808">Transferase</keyword>
<organism evidence="1 2">
    <name type="scientific">Thauera aromatica K172</name>
    <dbReference type="NCBI Taxonomy" id="44139"/>
    <lineage>
        <taxon>Bacteria</taxon>
        <taxon>Pseudomonadati</taxon>
        <taxon>Pseudomonadota</taxon>
        <taxon>Betaproteobacteria</taxon>
        <taxon>Rhodocyclales</taxon>
        <taxon>Zoogloeaceae</taxon>
        <taxon>Thauera</taxon>
    </lineage>
</organism>
<dbReference type="KEGG" id="tak:Tharo_2230"/>
<dbReference type="SUPFAM" id="SSF53474">
    <property type="entry name" value="alpha/beta-Hydrolases"/>
    <property type="match status" value="1"/>
</dbReference>
<keyword evidence="2" id="KW-1185">Reference proteome</keyword>
<reference evidence="1 2" key="1">
    <citation type="submission" date="2018-03" db="EMBL/GenBank/DDBJ databases">
        <title>Complete genome sequence of Thauera aromatica, a model organism for studying aromatic compound degradation under denitrifying conditions.</title>
        <authorList>
            <person name="Lo H.-Y."/>
            <person name="Goris T."/>
            <person name="Boll M."/>
            <person name="Mueller J.A."/>
        </authorList>
    </citation>
    <scope>NUCLEOTIDE SEQUENCE [LARGE SCALE GENOMIC DNA]</scope>
    <source>
        <strain evidence="1 2">K172</strain>
    </source>
</reference>
<dbReference type="InterPro" id="IPR029058">
    <property type="entry name" value="AB_hydrolase_fold"/>
</dbReference>
<accession>A0A2R4BP64</accession>
<dbReference type="AlphaFoldDB" id="A0A2R4BP64"/>
<protein>
    <submittedName>
        <fullName evidence="1">Signal transduction histidine kinase CheA</fullName>
    </submittedName>
</protein>
<sequence>MGCVSSRLPRGCHCRRRFPTMPSVCFALWPCPGFEPAPVGAVKESPGRILECFRGQGGPTDMQCRKVVRIVLGCAVLLWHATPASGASSVELDLVGDGPYAVGCSNVEQDFSRALHDVSSYWEGARDDVERYVSDLLVEPEFAIRYVVRPPDDRTLFRNFRTRDVEFVALVCYPTTDDNPRASFMLPDGSGVPAMQRGDEAPILAERCSEEACPEPSRWPLLLYSHGLGGSPLGGDYLSTMARFASHGYVVAAPFHADARISRIELEDMDDLRYLLMDDEELVEMQAIRPLALQGLLDHLLARPDFGPLIDSGRIAGFGASLGGESMMLLAGAELTTDFLRSRKEVTREPRLRAILGFVPYSGVSVLPAFGDEQRGTRGVTAAYIGVAGTDDDVAPLDMTEEAVDRLQGTRYLVAVRGMAHGHNPEVMDEAYAWYLTFLDANLNGDRAALSRLYRATRVAGGSDDRLEIAVQKAVPALADETVVREFYHAGLNHYFLSAEDVEVALLLAHPEYGWFPTGRAFSAASAYSSEPGFSPVCRFYGDPSIGPNSHFFTGSALECAGLVALRAAAPPGFPAWNLEGIGFSIRMPDALGQCPDAAPFPVLRAYNGYAGEVVGGVRRDANHRYATDPADFNDGGSDGWLVEGVAFCTSAPLVPSS</sequence>
<proteinExistence type="predicted"/>
<evidence type="ECO:0000313" key="1">
    <source>
        <dbReference type="EMBL" id="AVR89128.1"/>
    </source>
</evidence>
<dbReference type="Gene3D" id="3.40.50.1820">
    <property type="entry name" value="alpha/beta hydrolase"/>
    <property type="match status" value="1"/>
</dbReference>
<dbReference type="Proteomes" id="UP000241885">
    <property type="component" value="Chromosome"/>
</dbReference>
<dbReference type="EMBL" id="CP028339">
    <property type="protein sequence ID" value="AVR89128.1"/>
    <property type="molecule type" value="Genomic_DNA"/>
</dbReference>
<gene>
    <name evidence="1" type="ORF">Tharo_2230</name>
</gene>
<evidence type="ECO:0000313" key="2">
    <source>
        <dbReference type="Proteomes" id="UP000241885"/>
    </source>
</evidence>